<name>A0AA43QIY5_9LECA</name>
<feature type="compositionally biased region" description="Polar residues" evidence="1">
    <location>
        <begin position="437"/>
        <end position="452"/>
    </location>
</feature>
<evidence type="ECO:0000256" key="1">
    <source>
        <dbReference type="SAM" id="MobiDB-lite"/>
    </source>
</evidence>
<feature type="region of interest" description="Disordered" evidence="1">
    <location>
        <begin position="55"/>
        <end position="113"/>
    </location>
</feature>
<proteinExistence type="predicted"/>
<dbReference type="EMBL" id="JAPUFD010000005">
    <property type="protein sequence ID" value="MDI1487330.1"/>
    <property type="molecule type" value="Genomic_DNA"/>
</dbReference>
<feature type="compositionally biased region" description="Low complexity" evidence="1">
    <location>
        <begin position="247"/>
        <end position="266"/>
    </location>
</feature>
<sequence length="578" mass="63170">MSCKSEAFTGPDDRPLGVEVAIHEYERGEYSTPSMEPTLTPFPLRPQAISKVDALRPGDIALPRTSASERGCKSDKSSSQPDEVGHATGLVQQGQDGWITSQPMSTSGKESKQRLLLEQNHSTFLDLASEDSLAHGPFLMERKNVRETISPALSPGEGIPPQRPLPADWIDLLRAAIPQAHHLVEADPSDDAHIHPALRQTAYLPGHCRRENPVGSAKAQERDVDHSPRLPSGAASSPPTPRHVKQSSRQSIVSSLRSPSQSQSLLQRRHSLFTSASAYEQKRDRHPSQHAVNGAVTERESHGVSGRKEEDNAEGASSNLGSFSSISSFLAYNSFSSQPQRSSSTTVPRSSMSSFSTDQFYTQQSIDVSVNKSRTSRVLAQPDPYLQKATERRSSLQLNSLPDASRSFDHARENASLEAAMKGVVFCTLDHRAGTRPLTSMQEESPSVTSRTSGRRPKSRQQKPSQDESRHTDLVPKDETYRRAQSLLFAQRPTAKRGPSSSGSKDYALRRSSDYGSRQHMSVKASRSFGDGDPASGAESDNMRQDHDQVVNKIAGNGRKRVSGVGSDVKRGLKRLLG</sequence>
<feature type="region of interest" description="Disordered" evidence="1">
    <location>
        <begin position="336"/>
        <end position="356"/>
    </location>
</feature>
<gene>
    <name evidence="2" type="ORF">OHK93_006599</name>
</gene>
<keyword evidence="3" id="KW-1185">Reference proteome</keyword>
<evidence type="ECO:0000313" key="3">
    <source>
        <dbReference type="Proteomes" id="UP001161017"/>
    </source>
</evidence>
<feature type="compositionally biased region" description="Basic and acidic residues" evidence="1">
    <location>
        <begin position="297"/>
        <end position="310"/>
    </location>
</feature>
<feature type="compositionally biased region" description="Basic and acidic residues" evidence="1">
    <location>
        <begin position="541"/>
        <end position="550"/>
    </location>
</feature>
<feature type="region of interest" description="Disordered" evidence="1">
    <location>
        <begin position="203"/>
        <end position="319"/>
    </location>
</feature>
<feature type="region of interest" description="Disordered" evidence="1">
    <location>
        <begin position="372"/>
        <end position="401"/>
    </location>
</feature>
<evidence type="ECO:0000313" key="2">
    <source>
        <dbReference type="EMBL" id="MDI1487330.1"/>
    </source>
</evidence>
<accession>A0AA43QIY5</accession>
<protein>
    <submittedName>
        <fullName evidence="2">Uncharacterized protein</fullName>
    </submittedName>
</protein>
<reference evidence="2" key="1">
    <citation type="journal article" date="2023" name="Genome Biol. Evol.">
        <title>First Whole Genome Sequence and Flow Cytometry Genome Size Data for the Lichen-Forming Fungus Ramalina farinacea (Ascomycota).</title>
        <authorList>
            <person name="Llewellyn T."/>
            <person name="Mian S."/>
            <person name="Hill R."/>
            <person name="Leitch I.J."/>
            <person name="Gaya E."/>
        </authorList>
    </citation>
    <scope>NUCLEOTIDE SEQUENCE</scope>
    <source>
        <strain evidence="2">LIQ254RAFAR</strain>
    </source>
</reference>
<feature type="compositionally biased region" description="Basic and acidic residues" evidence="1">
    <location>
        <begin position="219"/>
        <end position="228"/>
    </location>
</feature>
<dbReference type="AlphaFoldDB" id="A0AA43QIY5"/>
<feature type="compositionally biased region" description="Basic and acidic residues" evidence="1">
    <location>
        <begin position="465"/>
        <end position="482"/>
    </location>
</feature>
<feature type="compositionally biased region" description="Polar residues" evidence="1">
    <location>
        <begin position="90"/>
        <end position="108"/>
    </location>
</feature>
<comment type="caution">
    <text evidence="2">The sequence shown here is derived from an EMBL/GenBank/DDBJ whole genome shotgun (WGS) entry which is preliminary data.</text>
</comment>
<organism evidence="2 3">
    <name type="scientific">Ramalina farinacea</name>
    <dbReference type="NCBI Taxonomy" id="258253"/>
    <lineage>
        <taxon>Eukaryota</taxon>
        <taxon>Fungi</taxon>
        <taxon>Dikarya</taxon>
        <taxon>Ascomycota</taxon>
        <taxon>Pezizomycotina</taxon>
        <taxon>Lecanoromycetes</taxon>
        <taxon>OSLEUM clade</taxon>
        <taxon>Lecanoromycetidae</taxon>
        <taxon>Lecanorales</taxon>
        <taxon>Lecanorineae</taxon>
        <taxon>Ramalinaceae</taxon>
        <taxon>Ramalina</taxon>
    </lineage>
</organism>
<feature type="region of interest" description="Disordered" evidence="1">
    <location>
        <begin position="436"/>
        <end position="578"/>
    </location>
</feature>
<dbReference type="Proteomes" id="UP001161017">
    <property type="component" value="Unassembled WGS sequence"/>
</dbReference>